<dbReference type="PANTHER" id="PTHR43656">
    <property type="entry name" value="BINDING OXIDOREDUCTASE, PUTATIVE (AFU_ORTHOLOGUE AFUA_2G08260)-RELATED"/>
    <property type="match status" value="1"/>
</dbReference>
<keyword evidence="1" id="KW-0285">Flavoprotein</keyword>
<dbReference type="InterPro" id="IPR051799">
    <property type="entry name" value="NADH_flavin_oxidoreductase"/>
</dbReference>
<evidence type="ECO:0000259" key="3">
    <source>
        <dbReference type="Pfam" id="PF00724"/>
    </source>
</evidence>
<dbReference type="STRING" id="216463.VC81_02910"/>
<dbReference type="AlphaFoldDB" id="A0A0F3RU60"/>
<proteinExistence type="predicted"/>
<evidence type="ECO:0000256" key="1">
    <source>
        <dbReference type="ARBA" id="ARBA00022630"/>
    </source>
</evidence>
<dbReference type="RefSeq" id="WP_045806655.1">
    <property type="nucleotide sequence ID" value="NZ_JZCR01000006.1"/>
</dbReference>
<sequence length="357" mass="39157">MTNQRMINFDQPQTLRCGLTLRNGFVLAPLDLRLALFDGTVSRNDGWFHQQHTRTVGLDIVGSAYVSDCGRTCSGAISVAHDTMITGLHQLAQRIHRQGAKAILQLSHAGVRAQLDSRYRTPVGPSATKTTVALTTYEVEQTINAFGHAAERAYQAGFDGVEIQGANRFLLQQFTSPLTNHRNDAFGGSLARRLTFPVRVVQRVQQVAEMAQRHHRSFAVGYRLSPEERQAGGLRLIDTVVLAHLLEGLNVDYLSLSLHNYHQPAITGTQTLPVVQVFRQQLPHLPVMVAGGIRTQADLETLAGEAAFVAMGSPLIFEPDWPSDRRQPAGKGATCQSPEQLGLSPLFLKQLLGMKGL</sequence>
<keyword evidence="2" id="KW-0560">Oxidoreductase</keyword>
<evidence type="ECO:0000313" key="5">
    <source>
        <dbReference type="Proteomes" id="UP000033491"/>
    </source>
</evidence>
<gene>
    <name evidence="4" type="ORF">VC81_02910</name>
</gene>
<protein>
    <recommendedName>
        <fullName evidence="3">NADH:flavin oxidoreductase/NADH oxidase N-terminal domain-containing protein</fullName>
    </recommendedName>
</protein>
<dbReference type="PANTHER" id="PTHR43656:SF2">
    <property type="entry name" value="BINDING OXIDOREDUCTASE, PUTATIVE (AFU_ORTHOLOGUE AFUA_2G08260)-RELATED"/>
    <property type="match status" value="1"/>
</dbReference>
<dbReference type="EMBL" id="JZCR01000006">
    <property type="protein sequence ID" value="KJW13430.1"/>
    <property type="molecule type" value="Genomic_DNA"/>
</dbReference>
<name>A0A0F3RU60_9LACO</name>
<reference evidence="4 5" key="1">
    <citation type="submission" date="2015-03" db="EMBL/GenBank/DDBJ databases">
        <authorList>
            <person name="Zheng J."/>
            <person name="Ganezle M."/>
        </authorList>
    </citation>
    <scope>NUCLEOTIDE SEQUENCE [LARGE SCALE GENOMIC DNA]</scope>
    <source>
        <strain evidence="4 5">LP38</strain>
    </source>
</reference>
<dbReference type="OrthoDB" id="9772736at2"/>
<evidence type="ECO:0000256" key="2">
    <source>
        <dbReference type="ARBA" id="ARBA00023002"/>
    </source>
</evidence>
<organism evidence="4 5">
    <name type="scientific">Levilactobacillus spicheri</name>
    <dbReference type="NCBI Taxonomy" id="216463"/>
    <lineage>
        <taxon>Bacteria</taxon>
        <taxon>Bacillati</taxon>
        <taxon>Bacillota</taxon>
        <taxon>Bacilli</taxon>
        <taxon>Lactobacillales</taxon>
        <taxon>Lactobacillaceae</taxon>
        <taxon>Levilactobacillus</taxon>
    </lineage>
</organism>
<dbReference type="GO" id="GO:0010181">
    <property type="term" value="F:FMN binding"/>
    <property type="evidence" value="ECO:0007669"/>
    <property type="project" value="InterPro"/>
</dbReference>
<dbReference type="InterPro" id="IPR001155">
    <property type="entry name" value="OxRdtase_FMN_N"/>
</dbReference>
<dbReference type="GO" id="GO:0016491">
    <property type="term" value="F:oxidoreductase activity"/>
    <property type="evidence" value="ECO:0007669"/>
    <property type="project" value="UniProtKB-KW"/>
</dbReference>
<dbReference type="Gene3D" id="3.20.20.70">
    <property type="entry name" value="Aldolase class I"/>
    <property type="match status" value="1"/>
</dbReference>
<comment type="caution">
    <text evidence="4">The sequence shown here is derived from an EMBL/GenBank/DDBJ whole genome shotgun (WGS) entry which is preliminary data.</text>
</comment>
<dbReference type="Proteomes" id="UP000033491">
    <property type="component" value="Unassembled WGS sequence"/>
</dbReference>
<accession>A0A0F3RU60</accession>
<dbReference type="SUPFAM" id="SSF51395">
    <property type="entry name" value="FMN-linked oxidoreductases"/>
    <property type="match status" value="1"/>
</dbReference>
<dbReference type="Pfam" id="PF00724">
    <property type="entry name" value="Oxidored_FMN"/>
    <property type="match status" value="1"/>
</dbReference>
<dbReference type="InterPro" id="IPR013785">
    <property type="entry name" value="Aldolase_TIM"/>
</dbReference>
<evidence type="ECO:0000313" key="4">
    <source>
        <dbReference type="EMBL" id="KJW13430.1"/>
    </source>
</evidence>
<feature type="domain" description="NADH:flavin oxidoreductase/NADH oxidase N-terminal" evidence="3">
    <location>
        <begin position="19"/>
        <end position="323"/>
    </location>
</feature>
<dbReference type="PATRIC" id="fig|216463.3.peg.2404"/>